<proteinExistence type="predicted"/>
<dbReference type="PANTHER" id="PTHR30121">
    <property type="entry name" value="UNCHARACTERIZED PROTEIN YJGR-RELATED"/>
    <property type="match status" value="1"/>
</dbReference>
<dbReference type="PANTHER" id="PTHR30121:SF6">
    <property type="entry name" value="SLR6007 PROTEIN"/>
    <property type="match status" value="1"/>
</dbReference>
<protein>
    <recommendedName>
        <fullName evidence="2">TraG P-loop domain-containing protein</fullName>
    </recommendedName>
</protein>
<dbReference type="NCBIfam" id="NF045971">
    <property type="entry name" value="conju_CD1110"/>
    <property type="match status" value="1"/>
</dbReference>
<dbReference type="Gene3D" id="3.40.50.300">
    <property type="entry name" value="P-loop containing nucleotide triphosphate hydrolases"/>
    <property type="match status" value="1"/>
</dbReference>
<dbReference type="AlphaFoldDB" id="A0A644YKT0"/>
<dbReference type="EMBL" id="VSSQ01005379">
    <property type="protein sequence ID" value="MPM28917.1"/>
    <property type="molecule type" value="Genomic_DNA"/>
</dbReference>
<evidence type="ECO:0000313" key="1">
    <source>
        <dbReference type="EMBL" id="MPM28917.1"/>
    </source>
</evidence>
<dbReference type="InterPro" id="IPR027417">
    <property type="entry name" value="P-loop_NTPase"/>
</dbReference>
<dbReference type="SUPFAM" id="SSF52540">
    <property type="entry name" value="P-loop containing nucleoside triphosphate hydrolases"/>
    <property type="match status" value="1"/>
</dbReference>
<gene>
    <name evidence="1" type="ORF">SDC9_75455</name>
</gene>
<accession>A0A644YKT0</accession>
<sequence>MNRLHGQVIRLSPTSRDFVNPLDINLNYSEDENPLALKSDFVLSFCELIMGGKSGLEAVEKTVIDRAVQMIYRPYFADPRPENMPVLSDLHDALTAQHIPEADRVAQALDLYVSGSLNFFNHRTTVDINNRLVCFDIKELGKNLKKPGMLIVQDQVWNTVTVNRSSGKATWYFIDEFHLLLKETQTAAYSAEIWKRFRKWGGIPTGATQNVKDLLSSPEIENILENSDFIYMLNQAAGDRKILAERLDISPQQLAYVTNSEPGEGLLFYENVILPFVDKFPQDTELYKLLTTRPSEVEQAKPN</sequence>
<organism evidence="1">
    <name type="scientific">bioreactor metagenome</name>
    <dbReference type="NCBI Taxonomy" id="1076179"/>
    <lineage>
        <taxon>unclassified sequences</taxon>
        <taxon>metagenomes</taxon>
        <taxon>ecological metagenomes</taxon>
    </lineage>
</organism>
<evidence type="ECO:0008006" key="2">
    <source>
        <dbReference type="Google" id="ProtNLM"/>
    </source>
</evidence>
<reference evidence="1" key="1">
    <citation type="submission" date="2019-08" db="EMBL/GenBank/DDBJ databases">
        <authorList>
            <person name="Kucharzyk K."/>
            <person name="Murdoch R.W."/>
            <person name="Higgins S."/>
            <person name="Loffler F."/>
        </authorList>
    </citation>
    <scope>NUCLEOTIDE SEQUENCE</scope>
</reference>
<name>A0A644YKT0_9ZZZZ</name>
<comment type="caution">
    <text evidence="1">The sequence shown here is derived from an EMBL/GenBank/DDBJ whole genome shotgun (WGS) entry which is preliminary data.</text>
</comment>
<dbReference type="InterPro" id="IPR051162">
    <property type="entry name" value="T4SS_component"/>
</dbReference>